<keyword evidence="7 19" id="KW-1003">Cell membrane</keyword>
<dbReference type="RefSeq" id="WP_128215546.1">
    <property type="nucleotide sequence ID" value="NZ_CP025746.1"/>
</dbReference>
<comment type="subcellular location">
    <subcellularLocation>
        <location evidence="2 19">Cell membrane</location>
        <topology evidence="2 19">Multi-pass membrane protein</topology>
    </subcellularLocation>
</comment>
<feature type="transmembrane region" description="Helical" evidence="19">
    <location>
        <begin position="131"/>
        <end position="153"/>
    </location>
</feature>
<dbReference type="GO" id="GO:0005886">
    <property type="term" value="C:plasma membrane"/>
    <property type="evidence" value="ECO:0007669"/>
    <property type="project" value="UniProtKB-SubCell"/>
</dbReference>
<comment type="catalytic activity">
    <reaction evidence="17 19">
        <text>alpha-ribazole + adenosylcob(III)inamide-GDP = adenosylcob(III)alamin + GMP + H(+)</text>
        <dbReference type="Rhea" id="RHEA:16049"/>
        <dbReference type="ChEBI" id="CHEBI:10329"/>
        <dbReference type="ChEBI" id="CHEBI:15378"/>
        <dbReference type="ChEBI" id="CHEBI:18408"/>
        <dbReference type="ChEBI" id="CHEBI:58115"/>
        <dbReference type="ChEBI" id="CHEBI:60487"/>
        <dbReference type="EC" id="2.7.8.26"/>
    </reaction>
</comment>
<evidence type="ECO:0000256" key="9">
    <source>
        <dbReference type="ARBA" id="ARBA00022679"/>
    </source>
</evidence>
<feature type="transmembrane region" description="Helical" evidence="19">
    <location>
        <begin position="33"/>
        <end position="52"/>
    </location>
</feature>
<dbReference type="KEGG" id="cmah:C1I91_26135"/>
<keyword evidence="12 19" id="KW-1133">Transmembrane helix</keyword>
<evidence type="ECO:0000256" key="19">
    <source>
        <dbReference type="HAMAP-Rule" id="MF_00719"/>
    </source>
</evidence>
<feature type="transmembrane region" description="Helical" evidence="19">
    <location>
        <begin position="174"/>
        <end position="191"/>
    </location>
</feature>
<proteinExistence type="inferred from homology"/>
<keyword evidence="9 19" id="KW-0808">Transferase</keyword>
<keyword evidence="13 19" id="KW-0472">Membrane</keyword>
<dbReference type="PANTHER" id="PTHR34148:SF1">
    <property type="entry name" value="ADENOSYLCOBINAMIDE-GDP RIBAZOLETRANSFERASE"/>
    <property type="match status" value="1"/>
</dbReference>
<dbReference type="NCBIfam" id="TIGR00317">
    <property type="entry name" value="cobS"/>
    <property type="match status" value="1"/>
</dbReference>
<dbReference type="OrthoDB" id="9794626at2"/>
<evidence type="ECO:0000256" key="14">
    <source>
        <dbReference type="ARBA" id="ARBA00025228"/>
    </source>
</evidence>
<dbReference type="InterPro" id="IPR003805">
    <property type="entry name" value="CobS"/>
</dbReference>
<gene>
    <name evidence="19 20" type="primary">cobS</name>
    <name evidence="20" type="ORF">C1I91_26135</name>
</gene>
<evidence type="ECO:0000256" key="8">
    <source>
        <dbReference type="ARBA" id="ARBA00022573"/>
    </source>
</evidence>
<comment type="function">
    <text evidence="14 19">Joins adenosylcobinamide-GDP and alpha-ribazole to generate adenosylcobalamin (Ado-cobalamin). Also synthesizes adenosylcobalamin 5'-phosphate from adenosylcobinamide-GDP and alpha-ribazole 5'-phosphate.</text>
</comment>
<evidence type="ECO:0000256" key="3">
    <source>
        <dbReference type="ARBA" id="ARBA00004663"/>
    </source>
</evidence>
<feature type="transmembrane region" description="Helical" evidence="19">
    <location>
        <begin position="226"/>
        <end position="244"/>
    </location>
</feature>
<evidence type="ECO:0000256" key="1">
    <source>
        <dbReference type="ARBA" id="ARBA00001946"/>
    </source>
</evidence>
<evidence type="ECO:0000256" key="7">
    <source>
        <dbReference type="ARBA" id="ARBA00022475"/>
    </source>
</evidence>
<comment type="pathway">
    <text evidence="3 19">Cofactor biosynthesis; adenosylcobalamin biosynthesis; adenosylcobalamin from cob(II)yrinate a,c-diamide: step 7/7.</text>
</comment>
<evidence type="ECO:0000256" key="4">
    <source>
        <dbReference type="ARBA" id="ARBA00010561"/>
    </source>
</evidence>
<evidence type="ECO:0000256" key="15">
    <source>
        <dbReference type="ARBA" id="ARBA00032605"/>
    </source>
</evidence>
<evidence type="ECO:0000256" key="10">
    <source>
        <dbReference type="ARBA" id="ARBA00022692"/>
    </source>
</evidence>
<comment type="similarity">
    <text evidence="4 19">Belongs to the CobS family.</text>
</comment>
<feature type="transmembrane region" description="Helical" evidence="19">
    <location>
        <begin position="58"/>
        <end position="78"/>
    </location>
</feature>
<evidence type="ECO:0000256" key="11">
    <source>
        <dbReference type="ARBA" id="ARBA00022842"/>
    </source>
</evidence>
<name>A0A410E0J7_9CLOT</name>
<evidence type="ECO:0000256" key="13">
    <source>
        <dbReference type="ARBA" id="ARBA00023136"/>
    </source>
</evidence>
<comment type="catalytic activity">
    <reaction evidence="18 19">
        <text>alpha-ribazole 5'-phosphate + adenosylcob(III)inamide-GDP = adenosylcob(III)alamin 5'-phosphate + GMP + H(+)</text>
        <dbReference type="Rhea" id="RHEA:23560"/>
        <dbReference type="ChEBI" id="CHEBI:15378"/>
        <dbReference type="ChEBI" id="CHEBI:57918"/>
        <dbReference type="ChEBI" id="CHEBI:58115"/>
        <dbReference type="ChEBI" id="CHEBI:60487"/>
        <dbReference type="ChEBI" id="CHEBI:60493"/>
        <dbReference type="EC" id="2.7.8.26"/>
    </reaction>
</comment>
<dbReference type="AlphaFoldDB" id="A0A410E0J7"/>
<evidence type="ECO:0000256" key="5">
    <source>
        <dbReference type="ARBA" id="ARBA00013200"/>
    </source>
</evidence>
<keyword evidence="11 19" id="KW-0460">Magnesium</keyword>
<dbReference type="UniPathway" id="UPA00148">
    <property type="reaction ID" value="UER00238"/>
</dbReference>
<dbReference type="HAMAP" id="MF_00719">
    <property type="entry name" value="CobS"/>
    <property type="match status" value="1"/>
</dbReference>
<sequence>MKKLILIIQFMTRIPINLSLEVKREDFADAVRYFPIVGVIVGALDMLIYLGTSTFFHGVLPSVFTILSHIIITGGLHLDGVSDTADGIFSGRNKERVLEIMKDSRVGTFGVLALIIIILLRFSALQDMPNINIYTALLVSPVISRSLATLLMYKRRYAREKEGLGDLFIGKISKTTLFLALFIGIGVTLLAARLNGLIVIIVGVIFTLIFRTYIEKRLDGVTGDILGASIELNEVIALIVFNLLR</sequence>
<organism evidence="20 21">
    <name type="scientific">Clostridium manihotivorum</name>
    <dbReference type="NCBI Taxonomy" id="2320868"/>
    <lineage>
        <taxon>Bacteria</taxon>
        <taxon>Bacillati</taxon>
        <taxon>Bacillota</taxon>
        <taxon>Clostridia</taxon>
        <taxon>Eubacteriales</taxon>
        <taxon>Clostridiaceae</taxon>
        <taxon>Clostridium</taxon>
    </lineage>
</organism>
<keyword evidence="21" id="KW-1185">Reference proteome</keyword>
<dbReference type="EMBL" id="CP025746">
    <property type="protein sequence ID" value="QAA34835.1"/>
    <property type="molecule type" value="Genomic_DNA"/>
</dbReference>
<comment type="cofactor">
    <cofactor evidence="1 19">
        <name>Mg(2+)</name>
        <dbReference type="ChEBI" id="CHEBI:18420"/>
    </cofactor>
</comment>
<accession>A0A410E0J7</accession>
<evidence type="ECO:0000256" key="16">
    <source>
        <dbReference type="ARBA" id="ARBA00032853"/>
    </source>
</evidence>
<evidence type="ECO:0000256" key="17">
    <source>
        <dbReference type="ARBA" id="ARBA00048623"/>
    </source>
</evidence>
<reference evidence="20 21" key="1">
    <citation type="submission" date="2018-01" db="EMBL/GenBank/DDBJ databases">
        <title>Genome Sequencing and Assembly of Anaerobacter polyendosporus strain CT4.</title>
        <authorList>
            <person name="Tachaapaikoon C."/>
            <person name="Sutheeworapong S."/>
            <person name="Jenjaroenpun P."/>
            <person name="Wongsurawat T."/>
            <person name="Nookeaw I."/>
            <person name="Cheawchanlertfa P."/>
            <person name="Kosugi A."/>
            <person name="Cheevadhanarak S."/>
            <person name="Ratanakhanokchai K."/>
        </authorList>
    </citation>
    <scope>NUCLEOTIDE SEQUENCE [LARGE SCALE GENOMIC DNA]</scope>
    <source>
        <strain evidence="20 21">CT4</strain>
    </source>
</reference>
<evidence type="ECO:0000313" key="21">
    <source>
        <dbReference type="Proteomes" id="UP000286268"/>
    </source>
</evidence>
<feature type="transmembrane region" description="Helical" evidence="19">
    <location>
        <begin position="106"/>
        <end position="125"/>
    </location>
</feature>
<evidence type="ECO:0000256" key="2">
    <source>
        <dbReference type="ARBA" id="ARBA00004651"/>
    </source>
</evidence>
<dbReference type="GO" id="GO:0009236">
    <property type="term" value="P:cobalamin biosynthetic process"/>
    <property type="evidence" value="ECO:0007669"/>
    <property type="project" value="UniProtKB-UniRule"/>
</dbReference>
<keyword evidence="8 19" id="KW-0169">Cobalamin biosynthesis</keyword>
<dbReference type="EC" id="2.7.8.26" evidence="5 19"/>
<dbReference type="Pfam" id="PF02654">
    <property type="entry name" value="CobS"/>
    <property type="match status" value="1"/>
</dbReference>
<evidence type="ECO:0000256" key="18">
    <source>
        <dbReference type="ARBA" id="ARBA00049504"/>
    </source>
</evidence>
<dbReference type="Proteomes" id="UP000286268">
    <property type="component" value="Chromosome"/>
</dbReference>
<protein>
    <recommendedName>
        <fullName evidence="6 19">Adenosylcobinamide-GDP ribazoletransferase</fullName>
        <ecNumber evidence="5 19">2.7.8.26</ecNumber>
    </recommendedName>
    <alternativeName>
        <fullName evidence="16 19">Cobalamin synthase</fullName>
    </alternativeName>
    <alternativeName>
        <fullName evidence="15 19">Cobalamin-5'-phosphate synthase</fullName>
    </alternativeName>
</protein>
<evidence type="ECO:0000313" key="20">
    <source>
        <dbReference type="EMBL" id="QAA34835.1"/>
    </source>
</evidence>
<evidence type="ECO:0000256" key="12">
    <source>
        <dbReference type="ARBA" id="ARBA00022989"/>
    </source>
</evidence>
<dbReference type="GO" id="GO:0008818">
    <property type="term" value="F:cobalamin 5'-phosphate synthase activity"/>
    <property type="evidence" value="ECO:0007669"/>
    <property type="project" value="UniProtKB-UniRule"/>
</dbReference>
<evidence type="ECO:0000256" key="6">
    <source>
        <dbReference type="ARBA" id="ARBA00015850"/>
    </source>
</evidence>
<dbReference type="GO" id="GO:0051073">
    <property type="term" value="F:adenosylcobinamide-GDP ribazoletransferase activity"/>
    <property type="evidence" value="ECO:0007669"/>
    <property type="project" value="UniProtKB-UniRule"/>
</dbReference>
<dbReference type="PANTHER" id="PTHR34148">
    <property type="entry name" value="ADENOSYLCOBINAMIDE-GDP RIBAZOLETRANSFERASE"/>
    <property type="match status" value="1"/>
</dbReference>
<keyword evidence="10 19" id="KW-0812">Transmembrane</keyword>